<keyword evidence="3 12" id="KW-0813">Transport</keyword>
<evidence type="ECO:0000256" key="10">
    <source>
        <dbReference type="ARBA" id="ARBA00023201"/>
    </source>
</evidence>
<keyword evidence="8 12" id="KW-0406">Ion transport</keyword>
<comment type="similarity">
    <text evidence="2 12">Belongs to the amiloride-sensitive sodium channel (TC 1.A.6) family.</text>
</comment>
<dbReference type="AlphaFoldDB" id="A0A4Y2ERR7"/>
<evidence type="ECO:0000256" key="8">
    <source>
        <dbReference type="ARBA" id="ARBA00023065"/>
    </source>
</evidence>
<dbReference type="PANTHER" id="PTHR11690">
    <property type="entry name" value="AMILORIDE-SENSITIVE SODIUM CHANNEL-RELATED"/>
    <property type="match status" value="1"/>
</dbReference>
<dbReference type="Gene3D" id="1.10.287.770">
    <property type="entry name" value="YojJ-like"/>
    <property type="match status" value="1"/>
</dbReference>
<keyword evidence="14" id="KW-1185">Reference proteome</keyword>
<evidence type="ECO:0000256" key="1">
    <source>
        <dbReference type="ARBA" id="ARBA00004141"/>
    </source>
</evidence>
<evidence type="ECO:0000256" key="2">
    <source>
        <dbReference type="ARBA" id="ARBA00007193"/>
    </source>
</evidence>
<keyword evidence="6" id="KW-1133">Transmembrane helix</keyword>
<evidence type="ECO:0000313" key="14">
    <source>
        <dbReference type="Proteomes" id="UP000499080"/>
    </source>
</evidence>
<keyword evidence="5 12" id="KW-0812">Transmembrane</keyword>
<dbReference type="Proteomes" id="UP000499080">
    <property type="component" value="Unassembled WGS sequence"/>
</dbReference>
<keyword evidence="10 12" id="KW-0739">Sodium transport</keyword>
<reference evidence="13 14" key="1">
    <citation type="journal article" date="2019" name="Sci. Rep.">
        <title>Orb-weaving spider Araneus ventricosus genome elucidates the spidroin gene catalogue.</title>
        <authorList>
            <person name="Kono N."/>
            <person name="Nakamura H."/>
            <person name="Ohtoshi R."/>
            <person name="Moran D.A.P."/>
            <person name="Shinohara A."/>
            <person name="Yoshida Y."/>
            <person name="Fujiwara M."/>
            <person name="Mori M."/>
            <person name="Tomita M."/>
            <person name="Arakawa K."/>
        </authorList>
    </citation>
    <scope>NUCLEOTIDE SEQUENCE [LARGE SCALE GENOMIC DNA]</scope>
</reference>
<dbReference type="EMBL" id="BGPR01000664">
    <property type="protein sequence ID" value="GBM30594.1"/>
    <property type="molecule type" value="Genomic_DNA"/>
</dbReference>
<keyword evidence="11 12" id="KW-0407">Ion channel</keyword>
<evidence type="ECO:0000256" key="5">
    <source>
        <dbReference type="ARBA" id="ARBA00022692"/>
    </source>
</evidence>
<evidence type="ECO:0000256" key="3">
    <source>
        <dbReference type="ARBA" id="ARBA00022448"/>
    </source>
</evidence>
<accession>A0A4Y2ERR7</accession>
<dbReference type="PRINTS" id="PR01078">
    <property type="entry name" value="AMINACHANNEL"/>
</dbReference>
<evidence type="ECO:0000256" key="4">
    <source>
        <dbReference type="ARBA" id="ARBA00022461"/>
    </source>
</evidence>
<dbReference type="PANTHER" id="PTHR11690:SF248">
    <property type="entry name" value="PICKPOCKET 17, ISOFORM A"/>
    <property type="match status" value="1"/>
</dbReference>
<evidence type="ECO:0000256" key="11">
    <source>
        <dbReference type="ARBA" id="ARBA00023303"/>
    </source>
</evidence>
<evidence type="ECO:0000256" key="7">
    <source>
        <dbReference type="ARBA" id="ARBA00023053"/>
    </source>
</evidence>
<dbReference type="Pfam" id="PF00858">
    <property type="entry name" value="ASC"/>
    <property type="match status" value="1"/>
</dbReference>
<name>A0A4Y2ERR7_ARAVE</name>
<keyword evidence="9" id="KW-0472">Membrane</keyword>
<dbReference type="GO" id="GO:0015280">
    <property type="term" value="F:ligand-gated sodium channel activity"/>
    <property type="evidence" value="ECO:0007669"/>
    <property type="project" value="TreeGrafter"/>
</dbReference>
<comment type="caution">
    <text evidence="13">The sequence shown here is derived from an EMBL/GenBank/DDBJ whole genome shotgun (WGS) entry which is preliminary data.</text>
</comment>
<protein>
    <submittedName>
        <fullName evidence="13">Degenerin deg-1</fullName>
    </submittedName>
</protein>
<dbReference type="Gene3D" id="2.60.470.10">
    <property type="entry name" value="Acid-sensing ion channels like domains"/>
    <property type="match status" value="1"/>
</dbReference>
<dbReference type="InterPro" id="IPR001873">
    <property type="entry name" value="ENaC"/>
</dbReference>
<keyword evidence="7" id="KW-0915">Sodium</keyword>
<comment type="subcellular location">
    <subcellularLocation>
        <location evidence="1">Membrane</location>
        <topology evidence="1">Multi-pass membrane protein</topology>
    </subcellularLocation>
</comment>
<proteinExistence type="inferred from homology"/>
<evidence type="ECO:0000256" key="9">
    <source>
        <dbReference type="ARBA" id="ARBA00023136"/>
    </source>
</evidence>
<evidence type="ECO:0000256" key="12">
    <source>
        <dbReference type="RuleBase" id="RU000679"/>
    </source>
</evidence>
<organism evidence="13 14">
    <name type="scientific">Araneus ventricosus</name>
    <name type="common">Orbweaver spider</name>
    <name type="synonym">Epeira ventricosa</name>
    <dbReference type="NCBI Taxonomy" id="182803"/>
    <lineage>
        <taxon>Eukaryota</taxon>
        <taxon>Metazoa</taxon>
        <taxon>Ecdysozoa</taxon>
        <taxon>Arthropoda</taxon>
        <taxon>Chelicerata</taxon>
        <taxon>Arachnida</taxon>
        <taxon>Araneae</taxon>
        <taxon>Araneomorphae</taxon>
        <taxon>Entelegynae</taxon>
        <taxon>Araneoidea</taxon>
        <taxon>Araneidae</taxon>
        <taxon>Araneus</taxon>
    </lineage>
</organism>
<dbReference type="GO" id="GO:0005886">
    <property type="term" value="C:plasma membrane"/>
    <property type="evidence" value="ECO:0007669"/>
    <property type="project" value="TreeGrafter"/>
</dbReference>
<evidence type="ECO:0000256" key="6">
    <source>
        <dbReference type="ARBA" id="ARBA00022989"/>
    </source>
</evidence>
<gene>
    <name evidence="13" type="primary">deg-1_0</name>
    <name evidence="13" type="ORF">AVEN_27625_1</name>
</gene>
<sequence length="491" mass="55971">MELITFRDRKIEIVNGTKKKSNFRNKNTVLISSKFMKKSSTDSISQANHTVSILAKIPRLLVLIGCIIGSTYSIQKFFQLYWKYPIVICLRIHHEEKLEFPAVSICNLNRLKILNCFMSIEVARIDGNRTMIGNPLLISEFGTMSQCGKTDNSSFAYKKEHVMKLKFLMEYNQMSQKQRFQEGHQSHDFLKKCSFEGRECPESSLGFFQNFRYGNCITFNTRFEELPLISRTGPGSGLTLNMKLETINYLPTSETYGAKVIIHDPNETPSPEEEGFVISPGYETSIALKQTVIRRLSAPYKDKCLDYKQDGPMSGMSSRNSCIRECIQRQYFEKCSCIDQTLSVHDDLKPCDLMNKTEACCLQEVLNSMSLSGSTCGCPLPCLSVSYGGVLSRSKLKKETLFLDINGCKLFDPSQVYKEENVRLKVFYSSLQKSVYEQLPKWSDWSFLSFIGNELALWLGMSMVTVFRVLEKAAGILKMIIYSKCFPNDKG</sequence>
<dbReference type="OrthoDB" id="6434276at2759"/>
<keyword evidence="4 12" id="KW-0894">Sodium channel</keyword>
<evidence type="ECO:0000313" key="13">
    <source>
        <dbReference type="EMBL" id="GBM30594.1"/>
    </source>
</evidence>